<proteinExistence type="predicted"/>
<reference evidence="2 3" key="1">
    <citation type="submission" date="2023-04" db="EMBL/GenBank/DDBJ databases">
        <title>YMD61, complete Genome.</title>
        <authorList>
            <person name="Zhang J."/>
        </authorList>
    </citation>
    <scope>NUCLEOTIDE SEQUENCE [LARGE SCALE GENOMIC DNA]</scope>
    <source>
        <strain evidence="2 3">YMD61</strain>
    </source>
</reference>
<dbReference type="GO" id="GO:0016757">
    <property type="term" value="F:glycosyltransferase activity"/>
    <property type="evidence" value="ECO:0007669"/>
    <property type="project" value="UniProtKB-KW"/>
</dbReference>
<accession>A0ABY8Q6L6</accession>
<evidence type="ECO:0000313" key="2">
    <source>
        <dbReference type="EMBL" id="WGV15927.1"/>
    </source>
</evidence>
<keyword evidence="2" id="KW-0328">Glycosyltransferase</keyword>
<dbReference type="Proteomes" id="UP001230978">
    <property type="component" value="Chromosome"/>
</dbReference>
<dbReference type="Gene3D" id="3.40.50.2000">
    <property type="entry name" value="Glycogen Phosphorylase B"/>
    <property type="match status" value="1"/>
</dbReference>
<name>A0ABY8Q6L6_9RHOB</name>
<organism evidence="2 3">
    <name type="scientific">Fuscovulum ytuae</name>
    <dbReference type="NCBI Taxonomy" id="3042299"/>
    <lineage>
        <taxon>Bacteria</taxon>
        <taxon>Pseudomonadati</taxon>
        <taxon>Pseudomonadota</taxon>
        <taxon>Alphaproteobacteria</taxon>
        <taxon>Rhodobacterales</taxon>
        <taxon>Paracoccaceae</taxon>
        <taxon>Fuscovulum</taxon>
    </lineage>
</organism>
<gene>
    <name evidence="2" type="ORF">QF092_17000</name>
</gene>
<keyword evidence="3" id="KW-1185">Reference proteome</keyword>
<dbReference type="SUPFAM" id="SSF53756">
    <property type="entry name" value="UDP-Glycosyltransferase/glycogen phosphorylase"/>
    <property type="match status" value="1"/>
</dbReference>
<dbReference type="RefSeq" id="WP_281465767.1">
    <property type="nucleotide sequence ID" value="NZ_CP124535.1"/>
</dbReference>
<sequence>MMGANLRAHLGMLRRRTDILVRRPRLGVHVWIHENPYSEMLYRQFSNRDKPYPMSDIRELDAFTRLPAQGRLLWIHSEASFSWGRTSTKELEASYRSYMQSLDRWSAKGGKLVWTVHDDGLHLSDPDLRRIQDIRKMLRQMADFVHVHSEAAKNVVIKEFGVDAQRIIVVKHPSYAPLYQDVQIDPSGAEKTTRRRLLCFGHIKAYKDYQGLAESLDTLGTNSFDMLTIAGKPSPDVILPIDIYKKNLRLELHLGFIPDEAVPKLFANTDFLVLPYRQSLTSGAVALAMGFGVPVIAPNLGGMYDSVPKECLPLIYDAQKHDGLTAALRVARDMTPQTYHSLVESCRFFGAQIHPDLISATLHNLLSQRGILV</sequence>
<dbReference type="CDD" id="cd03801">
    <property type="entry name" value="GT4_PimA-like"/>
    <property type="match status" value="1"/>
</dbReference>
<dbReference type="PANTHER" id="PTHR46401:SF2">
    <property type="entry name" value="GLYCOSYLTRANSFERASE WBBK-RELATED"/>
    <property type="match status" value="1"/>
</dbReference>
<dbReference type="PANTHER" id="PTHR46401">
    <property type="entry name" value="GLYCOSYLTRANSFERASE WBBK-RELATED"/>
    <property type="match status" value="1"/>
</dbReference>
<dbReference type="Pfam" id="PF13692">
    <property type="entry name" value="Glyco_trans_1_4"/>
    <property type="match status" value="1"/>
</dbReference>
<evidence type="ECO:0000313" key="3">
    <source>
        <dbReference type="Proteomes" id="UP001230978"/>
    </source>
</evidence>
<dbReference type="EMBL" id="CP124535">
    <property type="protein sequence ID" value="WGV15927.1"/>
    <property type="molecule type" value="Genomic_DNA"/>
</dbReference>
<keyword evidence="1 2" id="KW-0808">Transferase</keyword>
<dbReference type="EC" id="2.4.-.-" evidence="2"/>
<protein>
    <submittedName>
        <fullName evidence="2">Glycosyltransferase family 4 protein</fullName>
        <ecNumber evidence="2">2.4.-.-</ecNumber>
    </submittedName>
</protein>
<evidence type="ECO:0000256" key="1">
    <source>
        <dbReference type="ARBA" id="ARBA00022679"/>
    </source>
</evidence>